<accession>A0A914HRZ1</accession>
<dbReference type="Proteomes" id="UP000887572">
    <property type="component" value="Unplaced"/>
</dbReference>
<reference evidence="2" key="1">
    <citation type="submission" date="2022-11" db="UniProtKB">
        <authorList>
            <consortium name="WormBaseParasite"/>
        </authorList>
    </citation>
    <scope>IDENTIFICATION</scope>
</reference>
<protein>
    <submittedName>
        <fullName evidence="2">Transposase</fullName>
    </submittedName>
</protein>
<dbReference type="AlphaFoldDB" id="A0A914HRZ1"/>
<evidence type="ECO:0000313" key="1">
    <source>
        <dbReference type="Proteomes" id="UP000887572"/>
    </source>
</evidence>
<evidence type="ECO:0000313" key="2">
    <source>
        <dbReference type="WBParaSite" id="Gr19_v10_g3907.t1"/>
    </source>
</evidence>
<name>A0A914HRZ1_GLORO</name>
<proteinExistence type="predicted"/>
<dbReference type="WBParaSite" id="Gr19_v10_g3907.t1">
    <property type="protein sequence ID" value="Gr19_v10_g3907.t1"/>
    <property type="gene ID" value="Gr19_v10_g3907"/>
</dbReference>
<keyword evidence="1" id="KW-1185">Reference proteome</keyword>
<organism evidence="1 2">
    <name type="scientific">Globodera rostochiensis</name>
    <name type="common">Golden nematode worm</name>
    <name type="synonym">Heterodera rostochiensis</name>
    <dbReference type="NCBI Taxonomy" id="31243"/>
    <lineage>
        <taxon>Eukaryota</taxon>
        <taxon>Metazoa</taxon>
        <taxon>Ecdysozoa</taxon>
        <taxon>Nematoda</taxon>
        <taxon>Chromadorea</taxon>
        <taxon>Rhabditida</taxon>
        <taxon>Tylenchina</taxon>
        <taxon>Tylenchomorpha</taxon>
        <taxon>Tylenchoidea</taxon>
        <taxon>Heteroderidae</taxon>
        <taxon>Heteroderinae</taxon>
        <taxon>Globodera</taxon>
    </lineage>
</organism>
<sequence length="105" mass="12664">MKAELKRDGFKNSYKQEIDKTVAKELGLNFVTIYKWKRKLGQTEPNYKYAHSEQIKLMKRYYEIKDQKSKINDADIAKMLKIGKGTLYKWKRQFKRQKFHPNSVD</sequence>